<dbReference type="AlphaFoldDB" id="A0A2S8BR75"/>
<accession>A0A2S8BR75</accession>
<organism evidence="1 2">
    <name type="scientific">Mycobacterium talmoniae</name>
    <dbReference type="NCBI Taxonomy" id="1858794"/>
    <lineage>
        <taxon>Bacteria</taxon>
        <taxon>Bacillati</taxon>
        <taxon>Actinomycetota</taxon>
        <taxon>Actinomycetes</taxon>
        <taxon>Mycobacteriales</taxon>
        <taxon>Mycobacteriaceae</taxon>
        <taxon>Mycobacterium</taxon>
    </lineage>
</organism>
<gene>
    <name evidence="1" type="ORF">C1Y40_00611</name>
</gene>
<name>A0A2S8BR75_9MYCO</name>
<comment type="caution">
    <text evidence="1">The sequence shown here is derived from an EMBL/GenBank/DDBJ whole genome shotgun (WGS) entry which is preliminary data.</text>
</comment>
<dbReference type="EMBL" id="PPEA01000093">
    <property type="protein sequence ID" value="PQM49149.1"/>
    <property type="molecule type" value="Genomic_DNA"/>
</dbReference>
<protein>
    <submittedName>
        <fullName evidence="1">Uncharacterized protein</fullName>
    </submittedName>
</protein>
<evidence type="ECO:0000313" key="2">
    <source>
        <dbReference type="Proteomes" id="UP000238296"/>
    </source>
</evidence>
<dbReference type="Proteomes" id="UP000238296">
    <property type="component" value="Unassembled WGS sequence"/>
</dbReference>
<proteinExistence type="predicted"/>
<sequence>MTAVTTSLIITEFPAHLANRCAGRFHVTINTSTYTPVSTM</sequence>
<reference evidence="1 2" key="1">
    <citation type="journal article" date="2017" name="Int. J. Syst. Evol. Microbiol.">
        <title>Mycobacterium talmoniae sp. nov., a slowly growing mycobacterium isolated from human respiratory samples.</title>
        <authorList>
            <person name="Davidson R.M."/>
            <person name="DeGroote M.A."/>
            <person name="Marola J.L."/>
            <person name="Buss S."/>
            <person name="Jones V."/>
            <person name="McNeil M.R."/>
            <person name="Freifeld A.G."/>
            <person name="Elaine Epperson L."/>
            <person name="Hasan N.A."/>
            <person name="Jackson M."/>
            <person name="Iwen P.C."/>
            <person name="Salfinger M."/>
            <person name="Strong M."/>
        </authorList>
    </citation>
    <scope>NUCLEOTIDE SEQUENCE [LARGE SCALE GENOMIC DNA]</scope>
    <source>
        <strain evidence="1 2">ATCC BAA-2683</strain>
    </source>
</reference>
<evidence type="ECO:0000313" key="1">
    <source>
        <dbReference type="EMBL" id="PQM49149.1"/>
    </source>
</evidence>